<keyword evidence="2" id="KW-1185">Reference proteome</keyword>
<dbReference type="AlphaFoldDB" id="G0VP15"/>
<protein>
    <submittedName>
        <fullName evidence="1">Uncharacterized protein</fullName>
    </submittedName>
</protein>
<gene>
    <name evidence="1" type="ORF">MELS_0971</name>
</gene>
<organism evidence="1 2">
    <name type="scientific">Megasphaera elsdenii DSM 20460</name>
    <dbReference type="NCBI Taxonomy" id="1064535"/>
    <lineage>
        <taxon>Bacteria</taxon>
        <taxon>Bacillati</taxon>
        <taxon>Bacillota</taxon>
        <taxon>Negativicutes</taxon>
        <taxon>Veillonellales</taxon>
        <taxon>Veillonellaceae</taxon>
        <taxon>Megasphaera</taxon>
    </lineage>
</organism>
<reference evidence="1 2" key="1">
    <citation type="journal article" date="2011" name="J. Bacteriol.">
        <title>Genome Sequence of the Ruminal Bacterium Megasphaera elsdenii.</title>
        <authorList>
            <person name="Marx H."/>
            <person name="Graf A.B."/>
            <person name="Tatto N."/>
            <person name="Thallinger G.G."/>
            <person name="Mattanovich D."/>
            <person name="Sauer M."/>
        </authorList>
    </citation>
    <scope>NUCLEOTIDE SEQUENCE [LARGE SCALE GENOMIC DNA]</scope>
    <source>
        <strain evidence="1 2">DSM 20460</strain>
    </source>
</reference>
<evidence type="ECO:0000313" key="2">
    <source>
        <dbReference type="Proteomes" id="UP000010111"/>
    </source>
</evidence>
<dbReference type="EMBL" id="HE576794">
    <property type="protein sequence ID" value="CCC73193.1"/>
    <property type="molecule type" value="Genomic_DNA"/>
</dbReference>
<sequence length="161" mass="19157">MERKIKEFSNGTYLSFDTGYFDDWCVYLTNRNGRRYSPKDSDYFTILKEYANKYGYKRIYGDFIQIYNLTGKVAELSVLQKISMIAYTYQEDSELLDIIFSILYMGMIAEENKKGTHLGKRIKRLGIYTLLIEQKKVDYAANFMRHMGWREIDSLCRERGF</sequence>
<dbReference type="eggNOG" id="ENOG5032VGW">
    <property type="taxonomic scope" value="Bacteria"/>
</dbReference>
<dbReference type="HOGENOM" id="CLU_1593410_0_0_9"/>
<dbReference type="Proteomes" id="UP000010111">
    <property type="component" value="Chromosome"/>
</dbReference>
<proteinExistence type="predicted"/>
<dbReference type="KEGG" id="med:MELS_0971"/>
<dbReference type="RefSeq" id="WP_014015927.1">
    <property type="nucleotide sequence ID" value="NC_015873.1"/>
</dbReference>
<evidence type="ECO:0000313" key="1">
    <source>
        <dbReference type="EMBL" id="CCC73193.1"/>
    </source>
</evidence>
<dbReference type="Pfam" id="PF22539">
    <property type="entry name" value="DUF7004"/>
    <property type="match status" value="1"/>
</dbReference>
<accession>G0VP15</accession>
<dbReference type="STRING" id="1064535.MELS_0971"/>
<name>G0VP15_MEGEL</name>
<dbReference type="GeneID" id="97491938"/>
<dbReference type="InterPro" id="IPR054273">
    <property type="entry name" value="DUF7004"/>
</dbReference>